<protein>
    <recommendedName>
        <fullName evidence="6">DBF4-type domain-containing protein</fullName>
    </recommendedName>
</protein>
<evidence type="ECO:0000256" key="1">
    <source>
        <dbReference type="ARBA" id="ARBA00022723"/>
    </source>
</evidence>
<keyword evidence="8" id="KW-1185">Reference proteome</keyword>
<evidence type="ECO:0000256" key="5">
    <source>
        <dbReference type="SAM" id="MobiDB-lite"/>
    </source>
</evidence>
<comment type="caution">
    <text evidence="7">The sequence shown here is derived from an EMBL/GenBank/DDBJ whole genome shotgun (WGS) entry which is preliminary data.</text>
</comment>
<dbReference type="GO" id="GO:0031431">
    <property type="term" value="C:Dbf4-dependent protein kinase complex"/>
    <property type="evidence" value="ECO:0007669"/>
    <property type="project" value="TreeGrafter"/>
</dbReference>
<dbReference type="Gene3D" id="6.10.250.3410">
    <property type="entry name" value="DBF zinc finger"/>
    <property type="match status" value="1"/>
</dbReference>
<dbReference type="EMBL" id="VCEB01000019">
    <property type="protein sequence ID" value="KAB0367658.1"/>
    <property type="molecule type" value="Genomic_DNA"/>
</dbReference>
<dbReference type="GO" id="GO:0010571">
    <property type="term" value="P:positive regulation of nuclear cell cycle DNA replication"/>
    <property type="evidence" value="ECO:0007669"/>
    <property type="project" value="TreeGrafter"/>
</dbReference>
<dbReference type="GO" id="GO:0008270">
    <property type="term" value="F:zinc ion binding"/>
    <property type="evidence" value="ECO:0007669"/>
    <property type="project" value="UniProtKB-KW"/>
</dbReference>
<dbReference type="AlphaFoldDB" id="A0A5N3X3E3"/>
<dbReference type="FunFam" id="6.10.250.3410:FF:000001">
    <property type="entry name" value="Protein DBF4 homolog A"/>
    <property type="match status" value="1"/>
</dbReference>
<dbReference type="GO" id="GO:0003676">
    <property type="term" value="F:nucleic acid binding"/>
    <property type="evidence" value="ECO:0007669"/>
    <property type="project" value="InterPro"/>
</dbReference>
<gene>
    <name evidence="7" type="ORF">FD755_020982</name>
</gene>
<reference evidence="7 8" key="1">
    <citation type="submission" date="2019-06" db="EMBL/GenBank/DDBJ databases">
        <title>Discovery of a novel chromosome fission-fusion reversal in muntjac.</title>
        <authorList>
            <person name="Mudd A.B."/>
            <person name="Bredeson J.V."/>
            <person name="Baum R."/>
            <person name="Hockemeyer D."/>
            <person name="Rokhsar D.S."/>
        </authorList>
    </citation>
    <scope>NUCLEOTIDE SEQUENCE [LARGE SCALE GENOMIC DNA]</scope>
    <source>
        <strain evidence="7">UCam_UCB_Mr</strain>
        <tissue evidence="7">Fibroblast cell line</tissue>
    </source>
</reference>
<organism evidence="7 8">
    <name type="scientific">Muntiacus reevesi</name>
    <name type="common">Reeves' muntjac</name>
    <name type="synonym">Cervus reevesi</name>
    <dbReference type="NCBI Taxonomy" id="9886"/>
    <lineage>
        <taxon>Eukaryota</taxon>
        <taxon>Metazoa</taxon>
        <taxon>Chordata</taxon>
        <taxon>Craniata</taxon>
        <taxon>Vertebrata</taxon>
        <taxon>Euteleostomi</taxon>
        <taxon>Mammalia</taxon>
        <taxon>Eutheria</taxon>
        <taxon>Laurasiatheria</taxon>
        <taxon>Artiodactyla</taxon>
        <taxon>Ruminantia</taxon>
        <taxon>Pecora</taxon>
        <taxon>Cervidae</taxon>
        <taxon>Muntiacinae</taxon>
        <taxon>Muntiacus</taxon>
    </lineage>
</organism>
<evidence type="ECO:0000313" key="8">
    <source>
        <dbReference type="Proteomes" id="UP000326062"/>
    </source>
</evidence>
<dbReference type="Pfam" id="PF07535">
    <property type="entry name" value="zf-DBF"/>
    <property type="match status" value="1"/>
</dbReference>
<evidence type="ECO:0000259" key="6">
    <source>
        <dbReference type="PROSITE" id="PS51265"/>
    </source>
</evidence>
<keyword evidence="3" id="KW-0862">Zinc</keyword>
<keyword evidence="2 4" id="KW-0863">Zinc-finger</keyword>
<evidence type="ECO:0000256" key="2">
    <source>
        <dbReference type="ARBA" id="ARBA00022771"/>
    </source>
</evidence>
<evidence type="ECO:0000256" key="4">
    <source>
        <dbReference type="PROSITE-ProRule" id="PRU00600"/>
    </source>
</evidence>
<dbReference type="PROSITE" id="PS51265">
    <property type="entry name" value="ZF_DBF4"/>
    <property type="match status" value="1"/>
</dbReference>
<keyword evidence="1" id="KW-0479">Metal-binding</keyword>
<accession>A0A5N3X3E3</accession>
<dbReference type="GO" id="GO:0043539">
    <property type="term" value="F:protein serine/threonine kinase activator activity"/>
    <property type="evidence" value="ECO:0007669"/>
    <property type="project" value="TreeGrafter"/>
</dbReference>
<feature type="non-terminal residue" evidence="7">
    <location>
        <position position="1"/>
    </location>
</feature>
<proteinExistence type="predicted"/>
<dbReference type="InterPro" id="IPR006572">
    <property type="entry name" value="Znf_DBF"/>
</dbReference>
<dbReference type="PANTHER" id="PTHR15375">
    <property type="entry name" value="ACTIVATOR OF S-PHASE KINASE-RELATED"/>
    <property type="match status" value="1"/>
</dbReference>
<feature type="region of interest" description="Disordered" evidence="5">
    <location>
        <begin position="308"/>
        <end position="358"/>
    </location>
</feature>
<dbReference type="GO" id="GO:1901987">
    <property type="term" value="P:regulation of cell cycle phase transition"/>
    <property type="evidence" value="ECO:0007669"/>
    <property type="project" value="TreeGrafter"/>
</dbReference>
<evidence type="ECO:0000313" key="7">
    <source>
        <dbReference type="EMBL" id="KAB0367658.1"/>
    </source>
</evidence>
<dbReference type="SMART" id="SM00586">
    <property type="entry name" value="ZnF_DBF"/>
    <property type="match status" value="1"/>
</dbReference>
<feature type="non-terminal residue" evidence="7">
    <location>
        <position position="358"/>
    </location>
</feature>
<dbReference type="InterPro" id="IPR038545">
    <property type="entry name" value="Znf_DBF_sf"/>
</dbReference>
<sequence length="358" mass="39350">EVESSRSNSRVQVLLAVVSPPTQLHFESGVFFYALKGAGLDLGCAGETRRGSLWPQPSVSSPEMLIRVQQLSLDAPRVKKQGLKKPEASLMAQALRNHFREEGGGRGTSVSKSRAAGPGLLCTWGPQAAMGRSHIDQRSHAQLALLLVMIHPLPSGETEVRHARVLRGHLRVEKQNGKFRPFHLQFKSFPEISFLGPKAASPFEAPMTPSSSHHTREAKDQEPSRRSAACTVPRRRKGYCECCQEAFEELHRHLQSPQHQNFALEAHLYAEVDRIIAQLSHSLADVPFQASLPGQPGSLTSDCDPLCPEPPPPLWPSPLKAASPWRRKDDHHQAPGSGRTCGGWRDSWTDSKLPGAEG</sequence>
<dbReference type="PANTHER" id="PTHR15375:SF24">
    <property type="entry name" value="PROTEIN DBF4 HOMOLOG B"/>
    <property type="match status" value="1"/>
</dbReference>
<feature type="compositionally biased region" description="Basic and acidic residues" evidence="5">
    <location>
        <begin position="214"/>
        <end position="225"/>
    </location>
</feature>
<feature type="domain" description="DBF4-type" evidence="6">
    <location>
        <begin position="233"/>
        <end position="282"/>
    </location>
</feature>
<evidence type="ECO:0000256" key="3">
    <source>
        <dbReference type="ARBA" id="ARBA00022833"/>
    </source>
</evidence>
<feature type="region of interest" description="Disordered" evidence="5">
    <location>
        <begin position="201"/>
        <end position="230"/>
    </location>
</feature>
<dbReference type="InterPro" id="IPR051590">
    <property type="entry name" value="Replication_Regulatory_Kinase"/>
</dbReference>
<name>A0A5N3X3E3_MUNRE</name>
<dbReference type="Proteomes" id="UP000326062">
    <property type="component" value="Chromosome 17"/>
</dbReference>